<evidence type="ECO:0000256" key="6">
    <source>
        <dbReference type="ARBA" id="ARBA00023136"/>
    </source>
</evidence>
<proteinExistence type="inferred from homology"/>
<evidence type="ECO:0000256" key="5">
    <source>
        <dbReference type="ARBA" id="ARBA00022989"/>
    </source>
</evidence>
<dbReference type="Proteomes" id="UP000708208">
    <property type="component" value="Unassembled WGS sequence"/>
</dbReference>
<evidence type="ECO:0000256" key="8">
    <source>
        <dbReference type="ARBA" id="ARBA00023180"/>
    </source>
</evidence>
<evidence type="ECO:0000256" key="2">
    <source>
        <dbReference type="ARBA" id="ARBA00008685"/>
    </source>
</evidence>
<dbReference type="InterPro" id="IPR052192">
    <property type="entry name" value="Insect_Ionotropic_Sensory_Rcpt"/>
</dbReference>
<feature type="transmembrane region" description="Helical" evidence="9">
    <location>
        <begin position="621"/>
        <end position="640"/>
    </location>
</feature>
<evidence type="ECO:0000313" key="13">
    <source>
        <dbReference type="Proteomes" id="UP000708208"/>
    </source>
</evidence>
<keyword evidence="4 9" id="KW-0812">Transmembrane</keyword>
<dbReference type="OrthoDB" id="6424337at2759"/>
<dbReference type="GO" id="GO:0050906">
    <property type="term" value="P:detection of stimulus involved in sensory perception"/>
    <property type="evidence" value="ECO:0007669"/>
    <property type="project" value="UniProtKB-ARBA"/>
</dbReference>
<dbReference type="Pfam" id="PF00060">
    <property type="entry name" value="Lig_chan"/>
    <property type="match status" value="1"/>
</dbReference>
<evidence type="ECO:0000256" key="10">
    <source>
        <dbReference type="SAM" id="SignalP"/>
    </source>
</evidence>
<dbReference type="GO" id="GO:0015276">
    <property type="term" value="F:ligand-gated monoatomic ion channel activity"/>
    <property type="evidence" value="ECO:0007669"/>
    <property type="project" value="InterPro"/>
</dbReference>
<organism evidence="12 13">
    <name type="scientific">Allacma fusca</name>
    <dbReference type="NCBI Taxonomy" id="39272"/>
    <lineage>
        <taxon>Eukaryota</taxon>
        <taxon>Metazoa</taxon>
        <taxon>Ecdysozoa</taxon>
        <taxon>Arthropoda</taxon>
        <taxon>Hexapoda</taxon>
        <taxon>Collembola</taxon>
        <taxon>Symphypleona</taxon>
        <taxon>Sminthuridae</taxon>
        <taxon>Allacma</taxon>
    </lineage>
</organism>
<comment type="similarity">
    <text evidence="2">Belongs to the glutamate-gated ion channel (TC 1.A.10.1) family.</text>
</comment>
<keyword evidence="3" id="KW-1003">Cell membrane</keyword>
<dbReference type="PANTHER" id="PTHR42643:SF24">
    <property type="entry name" value="IONOTROPIC RECEPTOR 60A"/>
    <property type="match status" value="1"/>
</dbReference>
<feature type="transmembrane region" description="Helical" evidence="9">
    <location>
        <begin position="368"/>
        <end position="390"/>
    </location>
</feature>
<comment type="subcellular location">
    <subcellularLocation>
        <location evidence="1">Cell membrane</location>
        <topology evidence="1">Multi-pass membrane protein</topology>
    </subcellularLocation>
</comment>
<feature type="chain" id="PRO_5035227467" description="Ionotropic glutamate receptor C-terminal domain-containing protein" evidence="10">
    <location>
        <begin position="22"/>
        <end position="665"/>
    </location>
</feature>
<evidence type="ECO:0000256" key="3">
    <source>
        <dbReference type="ARBA" id="ARBA00022475"/>
    </source>
</evidence>
<feature type="transmembrane region" description="Helical" evidence="9">
    <location>
        <begin position="432"/>
        <end position="453"/>
    </location>
</feature>
<keyword evidence="6 9" id="KW-0472">Membrane</keyword>
<dbReference type="EMBL" id="CAJVCH010015647">
    <property type="protein sequence ID" value="CAG7679813.1"/>
    <property type="molecule type" value="Genomic_DNA"/>
</dbReference>
<evidence type="ECO:0000256" key="4">
    <source>
        <dbReference type="ARBA" id="ARBA00022692"/>
    </source>
</evidence>
<keyword evidence="13" id="KW-1185">Reference proteome</keyword>
<evidence type="ECO:0000256" key="9">
    <source>
        <dbReference type="SAM" id="Phobius"/>
    </source>
</evidence>
<protein>
    <recommendedName>
        <fullName evidence="11">Ionotropic glutamate receptor C-terminal domain-containing protein</fullName>
    </recommendedName>
</protein>
<keyword evidence="10" id="KW-0732">Signal</keyword>
<accession>A0A8J2JFK5</accession>
<comment type="caution">
    <text evidence="12">The sequence shown here is derived from an EMBL/GenBank/DDBJ whole genome shotgun (WGS) entry which is preliminary data.</text>
</comment>
<dbReference type="AlphaFoldDB" id="A0A8J2JFK5"/>
<keyword evidence="7" id="KW-0675">Receptor</keyword>
<keyword evidence="8" id="KW-0325">Glycoprotein</keyword>
<evidence type="ECO:0000256" key="7">
    <source>
        <dbReference type="ARBA" id="ARBA00023170"/>
    </source>
</evidence>
<evidence type="ECO:0000313" key="12">
    <source>
        <dbReference type="EMBL" id="CAG7679813.1"/>
    </source>
</evidence>
<reference evidence="12" key="1">
    <citation type="submission" date="2021-06" db="EMBL/GenBank/DDBJ databases">
        <authorList>
            <person name="Hodson N. C."/>
            <person name="Mongue J. A."/>
            <person name="Jaron S. K."/>
        </authorList>
    </citation>
    <scope>NUCLEOTIDE SEQUENCE</scope>
</reference>
<dbReference type="GO" id="GO:0005886">
    <property type="term" value="C:plasma membrane"/>
    <property type="evidence" value="ECO:0007669"/>
    <property type="project" value="UniProtKB-SubCell"/>
</dbReference>
<feature type="domain" description="Ionotropic glutamate receptor C-terminal" evidence="11">
    <location>
        <begin position="369"/>
        <end position="631"/>
    </location>
</feature>
<name>A0A8J2JFK5_9HEXA</name>
<sequence>MQQFQVYTTIGLVIILSRTSAAHPGVTIQTFLNTDIQPAVLFVYDNKIKYPTKIPNRYKNSHLFSAIRIQDFLRIAVANSSWQSANPPAVCHDFHSRPYFPELVLIQTPTPLHLQLILQKISICLKSGWKPVFIVNYRLEEPLQEHLESLKGLVVTTGGISVNSQLFIVIDSVSKIEPTISSSENRRNKTFSENPTVWELFAIKHIPIIQQVRHQKEIDLGFDILAQLCGKAFRRFNFFQVPILGAVENSIEFPLESQLETVNGEVRFVSGYSVDIFRDLEYSLNFSAKAVQGEGYLSKDEVTSKWTGTGRQIMDKEIDIGVSMTLQYVERADFALLMPIYGGRVRAFFRQPDSTSIGDIFEHAFDRLVWMVTVGVFVFTFLMLKVMMYCKMRISRNSSKDIELTNDAALFVIASICQQGWHMHPTSTCLKIIFVCCSVSGFLVYVSFSAALVSTLTNEIIPIRTITDLLASSLSWIGDRYIPFVMSKLQNIYGLDSTTLEKRKIAFDSAMINPTLRIIQEPCAYLGFSDDFVSTLRMANISDRYFCDNISNVKVTNNRMNSGMVVRKDSPFREYFNYGIIKNIERGLNFANRDRYVRRSRIKCDERMTTYREDLETGDVFTAYVVLALGLAFSLLLASAERYFFLKNAQPLYFRLQLNEVLNLF</sequence>
<feature type="signal peptide" evidence="10">
    <location>
        <begin position="1"/>
        <end position="21"/>
    </location>
</feature>
<keyword evidence="5 9" id="KW-1133">Transmembrane helix</keyword>
<dbReference type="InterPro" id="IPR001320">
    <property type="entry name" value="Iontro_rcpt_C"/>
</dbReference>
<gene>
    <name evidence="12" type="ORF">AFUS01_LOCUS2712</name>
</gene>
<evidence type="ECO:0000256" key="1">
    <source>
        <dbReference type="ARBA" id="ARBA00004651"/>
    </source>
</evidence>
<evidence type="ECO:0000259" key="11">
    <source>
        <dbReference type="Pfam" id="PF00060"/>
    </source>
</evidence>
<dbReference type="PANTHER" id="PTHR42643">
    <property type="entry name" value="IONOTROPIC RECEPTOR 20A-RELATED"/>
    <property type="match status" value="1"/>
</dbReference>